<dbReference type="InterPro" id="IPR001509">
    <property type="entry name" value="Epimerase_deHydtase"/>
</dbReference>
<name>X0X978_9ZZZZ</name>
<dbReference type="Pfam" id="PF01370">
    <property type="entry name" value="Epimerase"/>
    <property type="match status" value="1"/>
</dbReference>
<gene>
    <name evidence="2" type="ORF">S01H1_62145</name>
</gene>
<dbReference type="AlphaFoldDB" id="X0X978"/>
<evidence type="ECO:0000313" key="2">
    <source>
        <dbReference type="EMBL" id="GAG39620.1"/>
    </source>
</evidence>
<accession>X0X978</accession>
<organism evidence="2">
    <name type="scientific">marine sediment metagenome</name>
    <dbReference type="NCBI Taxonomy" id="412755"/>
    <lineage>
        <taxon>unclassified sequences</taxon>
        <taxon>metagenomes</taxon>
        <taxon>ecological metagenomes</taxon>
    </lineage>
</organism>
<evidence type="ECO:0000259" key="1">
    <source>
        <dbReference type="Pfam" id="PF01370"/>
    </source>
</evidence>
<feature type="non-terminal residue" evidence="2">
    <location>
        <position position="150"/>
    </location>
</feature>
<sequence>MGKVKTILIAGATGYLGSKLAVHFQDKYKIKILKRSFDDISRIRSFINKIQFYDIDKTPIANAFIDRVDIIIHTATLYGRNDEQLFEIVECNLKYPLTLLDVAVKRQVEYFINTDTVLPRMTNEYSLTKKQFLEWLIFYKKRIKTINVKL</sequence>
<comment type="caution">
    <text evidence="2">The sequence shown here is derived from an EMBL/GenBank/DDBJ whole genome shotgun (WGS) entry which is preliminary data.</text>
</comment>
<dbReference type="Gene3D" id="3.40.50.720">
    <property type="entry name" value="NAD(P)-binding Rossmann-like Domain"/>
    <property type="match status" value="1"/>
</dbReference>
<dbReference type="SUPFAM" id="SSF51735">
    <property type="entry name" value="NAD(P)-binding Rossmann-fold domains"/>
    <property type="match status" value="1"/>
</dbReference>
<proteinExistence type="predicted"/>
<dbReference type="EMBL" id="BARS01040801">
    <property type="protein sequence ID" value="GAG39620.1"/>
    <property type="molecule type" value="Genomic_DNA"/>
</dbReference>
<reference evidence="2" key="1">
    <citation type="journal article" date="2014" name="Front. Microbiol.">
        <title>High frequency of phylogenetically diverse reductive dehalogenase-homologous genes in deep subseafloor sedimentary metagenomes.</title>
        <authorList>
            <person name="Kawai M."/>
            <person name="Futagami T."/>
            <person name="Toyoda A."/>
            <person name="Takaki Y."/>
            <person name="Nishi S."/>
            <person name="Hori S."/>
            <person name="Arai W."/>
            <person name="Tsubouchi T."/>
            <person name="Morono Y."/>
            <person name="Uchiyama I."/>
            <person name="Ito T."/>
            <person name="Fujiyama A."/>
            <person name="Inagaki F."/>
            <person name="Takami H."/>
        </authorList>
    </citation>
    <scope>NUCLEOTIDE SEQUENCE</scope>
    <source>
        <strain evidence="2">Expedition CK06-06</strain>
    </source>
</reference>
<feature type="domain" description="NAD-dependent epimerase/dehydratase" evidence="1">
    <location>
        <begin position="7"/>
        <end position="120"/>
    </location>
</feature>
<dbReference type="InterPro" id="IPR036291">
    <property type="entry name" value="NAD(P)-bd_dom_sf"/>
</dbReference>
<protein>
    <recommendedName>
        <fullName evidence="1">NAD-dependent epimerase/dehydratase domain-containing protein</fullName>
    </recommendedName>
</protein>